<dbReference type="KEGG" id="chya:V22_08160"/>
<dbReference type="EC" id="2.4.2.-" evidence="1"/>
<keyword evidence="2" id="KW-1185">Reference proteome</keyword>
<accession>A0A517T5D6</accession>
<dbReference type="GO" id="GO:0033969">
    <property type="term" value="F:gamma-glutamyl-gamma-aminobutyrate hydrolase activity"/>
    <property type="evidence" value="ECO:0007669"/>
    <property type="project" value="TreeGrafter"/>
</dbReference>
<gene>
    <name evidence="1" type="ORF">V22_08160</name>
</gene>
<dbReference type="InterPro" id="IPR029062">
    <property type="entry name" value="Class_I_gatase-like"/>
</dbReference>
<dbReference type="Proteomes" id="UP000319976">
    <property type="component" value="Chromosome"/>
</dbReference>
<dbReference type="PANTHER" id="PTHR43235:SF1">
    <property type="entry name" value="GLUTAMINE AMIDOTRANSFERASE PB2B2.05-RELATED"/>
    <property type="match status" value="1"/>
</dbReference>
<proteinExistence type="predicted"/>
<organism evidence="1 2">
    <name type="scientific">Calycomorphotria hydatis</name>
    <dbReference type="NCBI Taxonomy" id="2528027"/>
    <lineage>
        <taxon>Bacteria</taxon>
        <taxon>Pseudomonadati</taxon>
        <taxon>Planctomycetota</taxon>
        <taxon>Planctomycetia</taxon>
        <taxon>Planctomycetales</taxon>
        <taxon>Planctomycetaceae</taxon>
        <taxon>Calycomorphotria</taxon>
    </lineage>
</organism>
<sequence>MKRRSFIFAFGLVTASFIGIHTGIPAKFSSSAVAEEQTVSSQTLSPRSSGQTQPKPIIGIASLTSDNYVRAIRQCGGVPVVLPNTDGSDESIQEYLELLDGLVMPGGADIPPAEYGEDPHPTTSVLSNDRYKFEKEMIKAWIEQTDKPLLGICLGGQWVNVAHGGSLIQDLPSETSGHLRGIFHKVELDPDSRLCKIFGETEFEVNSYHHQAVRNVGEGLRAVAKSPDGVIEATETTDPNRFLIGVQWHPEKMMPENKLQARLIKAFIDATVKSKKREALTQADID</sequence>
<dbReference type="InterPro" id="IPR011697">
    <property type="entry name" value="Peptidase_C26"/>
</dbReference>
<dbReference type="RefSeq" id="WP_145260029.1">
    <property type="nucleotide sequence ID" value="NZ_CP036316.1"/>
</dbReference>
<protein>
    <submittedName>
        <fullName evidence="1">Glutamine amidotransferase</fullName>
        <ecNumber evidence="1">2.4.2.-</ecNumber>
    </submittedName>
</protein>
<dbReference type="GO" id="GO:0005829">
    <property type="term" value="C:cytosol"/>
    <property type="evidence" value="ECO:0007669"/>
    <property type="project" value="TreeGrafter"/>
</dbReference>
<evidence type="ECO:0000313" key="1">
    <source>
        <dbReference type="EMBL" id="QDT63592.1"/>
    </source>
</evidence>
<dbReference type="InterPro" id="IPR044668">
    <property type="entry name" value="PuuD-like"/>
</dbReference>
<name>A0A517T5D6_9PLAN</name>
<dbReference type="AlphaFoldDB" id="A0A517T5D6"/>
<dbReference type="EMBL" id="CP036316">
    <property type="protein sequence ID" value="QDT63592.1"/>
    <property type="molecule type" value="Genomic_DNA"/>
</dbReference>
<dbReference type="GO" id="GO:0016757">
    <property type="term" value="F:glycosyltransferase activity"/>
    <property type="evidence" value="ECO:0007669"/>
    <property type="project" value="UniProtKB-KW"/>
</dbReference>
<dbReference type="GO" id="GO:0006598">
    <property type="term" value="P:polyamine catabolic process"/>
    <property type="evidence" value="ECO:0007669"/>
    <property type="project" value="TreeGrafter"/>
</dbReference>
<evidence type="ECO:0000313" key="2">
    <source>
        <dbReference type="Proteomes" id="UP000319976"/>
    </source>
</evidence>
<dbReference type="PANTHER" id="PTHR43235">
    <property type="entry name" value="GLUTAMINE AMIDOTRANSFERASE PB2B2.05-RELATED"/>
    <property type="match status" value="1"/>
</dbReference>
<dbReference type="Gene3D" id="3.40.50.880">
    <property type="match status" value="1"/>
</dbReference>
<dbReference type="PROSITE" id="PS51273">
    <property type="entry name" value="GATASE_TYPE_1"/>
    <property type="match status" value="1"/>
</dbReference>
<keyword evidence="1" id="KW-0315">Glutamine amidotransferase</keyword>
<dbReference type="Pfam" id="PF07722">
    <property type="entry name" value="Peptidase_C26"/>
    <property type="match status" value="1"/>
</dbReference>
<keyword evidence="1" id="KW-0328">Glycosyltransferase</keyword>
<reference evidence="1 2" key="1">
    <citation type="submission" date="2019-02" db="EMBL/GenBank/DDBJ databases">
        <title>Deep-cultivation of Planctomycetes and their phenomic and genomic characterization uncovers novel biology.</title>
        <authorList>
            <person name="Wiegand S."/>
            <person name="Jogler M."/>
            <person name="Boedeker C."/>
            <person name="Pinto D."/>
            <person name="Vollmers J."/>
            <person name="Rivas-Marin E."/>
            <person name="Kohn T."/>
            <person name="Peeters S.H."/>
            <person name="Heuer A."/>
            <person name="Rast P."/>
            <person name="Oberbeckmann S."/>
            <person name="Bunk B."/>
            <person name="Jeske O."/>
            <person name="Meyerdierks A."/>
            <person name="Storesund J.E."/>
            <person name="Kallscheuer N."/>
            <person name="Luecker S."/>
            <person name="Lage O.M."/>
            <person name="Pohl T."/>
            <person name="Merkel B.J."/>
            <person name="Hornburger P."/>
            <person name="Mueller R.-W."/>
            <person name="Bruemmer F."/>
            <person name="Labrenz M."/>
            <person name="Spormann A.M."/>
            <person name="Op den Camp H."/>
            <person name="Overmann J."/>
            <person name="Amann R."/>
            <person name="Jetten M.S.M."/>
            <person name="Mascher T."/>
            <person name="Medema M.H."/>
            <person name="Devos D.P."/>
            <person name="Kaster A.-K."/>
            <person name="Ovreas L."/>
            <person name="Rohde M."/>
            <person name="Galperin M.Y."/>
            <person name="Jogler C."/>
        </authorList>
    </citation>
    <scope>NUCLEOTIDE SEQUENCE [LARGE SCALE GENOMIC DNA]</scope>
    <source>
        <strain evidence="1 2">V22</strain>
    </source>
</reference>
<dbReference type="SUPFAM" id="SSF52317">
    <property type="entry name" value="Class I glutamine amidotransferase-like"/>
    <property type="match status" value="1"/>
</dbReference>
<keyword evidence="1" id="KW-0808">Transferase</keyword>
<dbReference type="OrthoDB" id="9813383at2"/>
<dbReference type="CDD" id="cd01745">
    <property type="entry name" value="GATase1_2"/>
    <property type="match status" value="1"/>
</dbReference>